<dbReference type="RefSeq" id="WP_089252513.1">
    <property type="nucleotide sequence ID" value="NZ_FZOW01000030.1"/>
</dbReference>
<name>A0A239N884_9NOCA</name>
<keyword evidence="2" id="KW-0378">Hydrolase</keyword>
<dbReference type="InterPro" id="IPR050300">
    <property type="entry name" value="GDXG_lipolytic_enzyme"/>
</dbReference>
<organism evidence="5 6">
    <name type="scientific">Rhodococcoides kyotonense</name>
    <dbReference type="NCBI Taxonomy" id="398843"/>
    <lineage>
        <taxon>Bacteria</taxon>
        <taxon>Bacillati</taxon>
        <taxon>Actinomycetota</taxon>
        <taxon>Actinomycetes</taxon>
        <taxon>Mycobacteriales</taxon>
        <taxon>Nocardiaceae</taxon>
        <taxon>Rhodococcoides</taxon>
    </lineage>
</organism>
<dbReference type="Proteomes" id="UP000198327">
    <property type="component" value="Unassembled WGS sequence"/>
</dbReference>
<dbReference type="EMBL" id="FZOW01000030">
    <property type="protein sequence ID" value="SNT50418.1"/>
    <property type="molecule type" value="Genomic_DNA"/>
</dbReference>
<dbReference type="PROSITE" id="PS01174">
    <property type="entry name" value="LIPASE_GDXG_SER"/>
    <property type="match status" value="1"/>
</dbReference>
<dbReference type="InterPro" id="IPR013094">
    <property type="entry name" value="AB_hydrolase_3"/>
</dbReference>
<evidence type="ECO:0000313" key="5">
    <source>
        <dbReference type="EMBL" id="SNT50418.1"/>
    </source>
</evidence>
<dbReference type="PANTHER" id="PTHR48081">
    <property type="entry name" value="AB HYDROLASE SUPERFAMILY PROTEIN C4A8.06C"/>
    <property type="match status" value="1"/>
</dbReference>
<proteinExistence type="inferred from homology"/>
<feature type="active site" evidence="3">
    <location>
        <position position="163"/>
    </location>
</feature>
<evidence type="ECO:0000256" key="3">
    <source>
        <dbReference type="PROSITE-ProRule" id="PRU10038"/>
    </source>
</evidence>
<accession>A0A239N884</accession>
<evidence type="ECO:0000259" key="4">
    <source>
        <dbReference type="Pfam" id="PF07859"/>
    </source>
</evidence>
<gene>
    <name evidence="5" type="ORF">SAMN05421642_13035</name>
</gene>
<dbReference type="OrthoDB" id="128186at2"/>
<dbReference type="SUPFAM" id="SSF53474">
    <property type="entry name" value="alpha/beta-Hydrolases"/>
    <property type="match status" value="1"/>
</dbReference>
<dbReference type="STRING" id="398843.A3K89_04970"/>
<dbReference type="Gene3D" id="3.40.50.1820">
    <property type="entry name" value="alpha/beta hydrolase"/>
    <property type="match status" value="1"/>
</dbReference>
<reference evidence="6" key="1">
    <citation type="submission" date="2017-06" db="EMBL/GenBank/DDBJ databases">
        <authorList>
            <person name="Varghese N."/>
            <person name="Submissions S."/>
        </authorList>
    </citation>
    <scope>NUCLEOTIDE SEQUENCE [LARGE SCALE GENOMIC DNA]</scope>
    <source>
        <strain evidence="6">JCM 23211</strain>
    </source>
</reference>
<evidence type="ECO:0000256" key="2">
    <source>
        <dbReference type="ARBA" id="ARBA00022801"/>
    </source>
</evidence>
<dbReference type="InterPro" id="IPR033140">
    <property type="entry name" value="Lipase_GDXG_put_SER_AS"/>
</dbReference>
<dbReference type="AlphaFoldDB" id="A0A239N884"/>
<dbReference type="Pfam" id="PF07859">
    <property type="entry name" value="Abhydrolase_3"/>
    <property type="match status" value="1"/>
</dbReference>
<dbReference type="InterPro" id="IPR029058">
    <property type="entry name" value="AB_hydrolase_fold"/>
</dbReference>
<keyword evidence="6" id="KW-1185">Reference proteome</keyword>
<protein>
    <submittedName>
        <fullName evidence="5">Triacylglycerol lipase</fullName>
    </submittedName>
</protein>
<comment type="similarity">
    <text evidence="1">Belongs to the 'GDXG' lipolytic enzyme family.</text>
</comment>
<dbReference type="PANTHER" id="PTHR48081:SF8">
    <property type="entry name" value="ALPHA_BETA HYDROLASE FOLD-3 DOMAIN-CONTAINING PROTEIN-RELATED"/>
    <property type="match status" value="1"/>
</dbReference>
<dbReference type="GO" id="GO:0016787">
    <property type="term" value="F:hydrolase activity"/>
    <property type="evidence" value="ECO:0007669"/>
    <property type="project" value="UniProtKB-KW"/>
</dbReference>
<evidence type="ECO:0000256" key="1">
    <source>
        <dbReference type="ARBA" id="ARBA00010515"/>
    </source>
</evidence>
<sequence length="313" mass="33493">MAHTLTWHDDVSRQAKILSAAVRLTLKPAFTMWPLTDGGIRAIGHLDRAVDRLPKPRRVQIEQVRLGGVPCEKTTHPRVATGSLTGATVLYFHGGGFVFCGLATHRSACATIAARAGLPVYSVEYRQIPHGGIGTSIADAMHSYRAALEVAADPSKIIVAGDSAGGYLAMKVAEIAVLEGLTPPAAVLGFSPLLNLDLKSHPRKFMKKDAYLPMKQVLALEDRWLNGPDAIPGAASPIDADPSVFPPIFLSTAEYELMRPDVEAMTRTLALAGKTVETHVWRGQVHAFPVMAGALPEGRTVLDLAVAFAARNL</sequence>
<evidence type="ECO:0000313" key="6">
    <source>
        <dbReference type="Proteomes" id="UP000198327"/>
    </source>
</evidence>
<feature type="domain" description="Alpha/beta hydrolase fold-3" evidence="4">
    <location>
        <begin position="89"/>
        <end position="288"/>
    </location>
</feature>